<dbReference type="Proteomes" id="UP000295703">
    <property type="component" value="Unassembled WGS sequence"/>
</dbReference>
<dbReference type="PANTHER" id="PTHR23502">
    <property type="entry name" value="MAJOR FACILITATOR SUPERFAMILY"/>
    <property type="match status" value="1"/>
</dbReference>
<feature type="transmembrane region" description="Helical" evidence="5">
    <location>
        <begin position="211"/>
        <end position="231"/>
    </location>
</feature>
<keyword evidence="3 5" id="KW-1133">Transmembrane helix</keyword>
<comment type="subcellular location">
    <subcellularLocation>
        <location evidence="1">Membrane</location>
        <topology evidence="1">Multi-pass membrane protein</topology>
    </subcellularLocation>
</comment>
<proteinExistence type="predicted"/>
<keyword evidence="2 5" id="KW-0812">Transmembrane</keyword>
<evidence type="ECO:0000313" key="7">
    <source>
        <dbReference type="EMBL" id="TDZ47019.1"/>
    </source>
</evidence>
<comment type="caution">
    <text evidence="7">The sequence shown here is derived from an EMBL/GenBank/DDBJ whole genome shotgun (WGS) entry which is preliminary data.</text>
</comment>
<gene>
    <name evidence="7" type="primary">vrtL-3</name>
    <name evidence="7" type="ORF">CTRI78_v008723</name>
</gene>
<feature type="transmembrane region" description="Helical" evidence="5">
    <location>
        <begin position="110"/>
        <end position="131"/>
    </location>
</feature>
<keyword evidence="4 5" id="KW-0472">Membrane</keyword>
<evidence type="ECO:0000256" key="2">
    <source>
        <dbReference type="ARBA" id="ARBA00022692"/>
    </source>
</evidence>
<evidence type="ECO:0000256" key="4">
    <source>
        <dbReference type="ARBA" id="ARBA00023136"/>
    </source>
</evidence>
<protein>
    <submittedName>
        <fullName evidence="7">Efflux pump vrtL</fullName>
    </submittedName>
</protein>
<dbReference type="PROSITE" id="PS50850">
    <property type="entry name" value="MFS"/>
    <property type="match status" value="1"/>
</dbReference>
<sequence length="258" mass="28336">MVAPALKAISHELVIPSAFEQILVLSIFVLAYALGPLIWGPLSELYGRTIVLQLTTFFYMAFNLGCGVARTKTQLTVYRFLVGFGGSAPLAVGGAVFADPFKPEERGRAISIYSLAPLLGPAIGPIAGGFITQGTTWRWILHSTTIFAAAVQAVELQETCAPVLLARLKNDLVKKTDNAALRTEFVSHDRTVVRALAGALTRPIRLFGTQIIVQLLAVYMMYLYGMMYLVLSTFSSLWTLKYGESTRGLPYWFRVCQC</sequence>
<feature type="transmembrane region" description="Helical" evidence="5">
    <location>
        <begin position="21"/>
        <end position="39"/>
    </location>
</feature>
<dbReference type="EMBL" id="RYZW01000109">
    <property type="protein sequence ID" value="TDZ47019.1"/>
    <property type="molecule type" value="Genomic_DNA"/>
</dbReference>
<dbReference type="STRING" id="5466.A0A4R8QZ52"/>
<dbReference type="Pfam" id="PF07690">
    <property type="entry name" value="MFS_1"/>
    <property type="match status" value="1"/>
</dbReference>
<feature type="domain" description="Major facilitator superfamily (MFS) profile" evidence="6">
    <location>
        <begin position="1"/>
        <end position="258"/>
    </location>
</feature>
<evidence type="ECO:0000256" key="5">
    <source>
        <dbReference type="SAM" id="Phobius"/>
    </source>
</evidence>
<dbReference type="InterPro" id="IPR020846">
    <property type="entry name" value="MFS_dom"/>
</dbReference>
<organism evidence="7 8">
    <name type="scientific">Colletotrichum trifolii</name>
    <dbReference type="NCBI Taxonomy" id="5466"/>
    <lineage>
        <taxon>Eukaryota</taxon>
        <taxon>Fungi</taxon>
        <taxon>Dikarya</taxon>
        <taxon>Ascomycota</taxon>
        <taxon>Pezizomycotina</taxon>
        <taxon>Sordariomycetes</taxon>
        <taxon>Hypocreomycetidae</taxon>
        <taxon>Glomerellales</taxon>
        <taxon>Glomerellaceae</taxon>
        <taxon>Colletotrichum</taxon>
        <taxon>Colletotrichum orbiculare species complex</taxon>
    </lineage>
</organism>
<name>A0A4R8QZ52_COLTR</name>
<evidence type="ECO:0000256" key="3">
    <source>
        <dbReference type="ARBA" id="ARBA00022989"/>
    </source>
</evidence>
<dbReference type="GO" id="GO:0022857">
    <property type="term" value="F:transmembrane transporter activity"/>
    <property type="evidence" value="ECO:0007669"/>
    <property type="project" value="InterPro"/>
</dbReference>
<reference evidence="7 8" key="1">
    <citation type="submission" date="2018-12" db="EMBL/GenBank/DDBJ databases">
        <title>Genome sequence and assembly of Colletotrichum trifolii.</title>
        <authorList>
            <person name="Gan P."/>
            <person name="Shirasu K."/>
        </authorList>
    </citation>
    <scope>NUCLEOTIDE SEQUENCE [LARGE SCALE GENOMIC DNA]</scope>
    <source>
        <strain evidence="7 8">543-2</strain>
    </source>
</reference>
<feature type="transmembrane region" description="Helical" evidence="5">
    <location>
        <begin position="77"/>
        <end position="98"/>
    </location>
</feature>
<evidence type="ECO:0000313" key="8">
    <source>
        <dbReference type="Proteomes" id="UP000295703"/>
    </source>
</evidence>
<evidence type="ECO:0000259" key="6">
    <source>
        <dbReference type="PROSITE" id="PS50850"/>
    </source>
</evidence>
<dbReference type="InterPro" id="IPR036259">
    <property type="entry name" value="MFS_trans_sf"/>
</dbReference>
<dbReference type="Gene3D" id="1.20.1720.10">
    <property type="entry name" value="Multidrug resistance protein D"/>
    <property type="match status" value="1"/>
</dbReference>
<dbReference type="SUPFAM" id="SSF103473">
    <property type="entry name" value="MFS general substrate transporter"/>
    <property type="match status" value="1"/>
</dbReference>
<evidence type="ECO:0000256" key="1">
    <source>
        <dbReference type="ARBA" id="ARBA00004141"/>
    </source>
</evidence>
<keyword evidence="8" id="KW-1185">Reference proteome</keyword>
<dbReference type="PANTHER" id="PTHR23502:SF60">
    <property type="entry name" value="MAJOR FACILITATOR SUPERFAMILY (MFS) PROFILE DOMAIN-CONTAINING PROTEIN-RELATED"/>
    <property type="match status" value="1"/>
</dbReference>
<dbReference type="InterPro" id="IPR011701">
    <property type="entry name" value="MFS"/>
</dbReference>
<dbReference type="GO" id="GO:0016020">
    <property type="term" value="C:membrane"/>
    <property type="evidence" value="ECO:0007669"/>
    <property type="project" value="UniProtKB-SubCell"/>
</dbReference>
<accession>A0A4R8QZ52</accession>
<feature type="transmembrane region" description="Helical" evidence="5">
    <location>
        <begin position="45"/>
        <end position="65"/>
    </location>
</feature>
<dbReference type="AlphaFoldDB" id="A0A4R8QZ52"/>